<reference evidence="3 4" key="1">
    <citation type="journal article" date="2023" name="G3 (Bethesda)">
        <title>A chromosome-length genome assembly and annotation of blackberry (Rubus argutus, cv. 'Hillquist').</title>
        <authorList>
            <person name="Bruna T."/>
            <person name="Aryal R."/>
            <person name="Dudchenko O."/>
            <person name="Sargent D.J."/>
            <person name="Mead D."/>
            <person name="Buti M."/>
            <person name="Cavallini A."/>
            <person name="Hytonen T."/>
            <person name="Andres J."/>
            <person name="Pham M."/>
            <person name="Weisz D."/>
            <person name="Mascagni F."/>
            <person name="Usai G."/>
            <person name="Natali L."/>
            <person name="Bassil N."/>
            <person name="Fernandez G.E."/>
            <person name="Lomsadze A."/>
            <person name="Armour M."/>
            <person name="Olukolu B."/>
            <person name="Poorten T."/>
            <person name="Britton C."/>
            <person name="Davik J."/>
            <person name="Ashrafi H."/>
            <person name="Aiden E.L."/>
            <person name="Borodovsky M."/>
            <person name="Worthington M."/>
        </authorList>
    </citation>
    <scope>NUCLEOTIDE SEQUENCE [LARGE SCALE GENOMIC DNA]</scope>
    <source>
        <strain evidence="3">PI 553951</strain>
    </source>
</reference>
<sequence>MTLPDFNSVRKIWDDRKISGFVLLSLSLQILLTVCAPLRKRTSRMWIMSSIIWLAYMLADLVANFAIGLIASSQCGVLKPALSTEVHLLAFWAPFLLIHLGGPDTIISFALKDNALWLRHLLGPLFQVVATLNVFVQSLGPTNKLRFPTLALFLIGIIKCSERTRALYLGSFDGLKNSVKEDGLKNSVKGANECRIDISHPPYQENNIGVVQCAYDLFERFSKVLIADLLYKSRDNICHITSFFCRRSPEESFHIIAAELNFIYETLFTKLYVAHTKLGYFFRAMSFGTTSTALVCFSKFDKHDLDRFDVVITYSLICGAMALDSIALFMLIFSDWTVAFAAPKDVVQSNISWQSCWKTILVRYLDLKKPNLCSSNTTSSFLGWSRQILFGRCSETIYAFNLIEYALKKGAKWGSLFGLEDLLDKIKIINYGYSKPLSKDLWEFIFNDLREKKNNREGFFELWDAKGDWILRYNDRLRRYVFDHDYDENLLLWHIATELCYNTDKSNAGVDNRRREYSKTLSDYMFYLLFLQPTMMSSVTTIGQEAVLSDTCDAIAQIIFRDNSEPRLVLEHEEACKRILVARPSSIRDKYSAYLLFIARDLAEELTKLGDKKWDVMSQVWVDLLSYAATHCRPNSYAQLLSNGGELVAFVWLVMEHLEVGRK</sequence>
<keyword evidence="1" id="KW-1133">Transmembrane helix</keyword>
<gene>
    <name evidence="3" type="ORF">M0R45_000063</name>
</gene>
<feature type="transmembrane region" description="Helical" evidence="1">
    <location>
        <begin position="91"/>
        <end position="111"/>
    </location>
</feature>
<evidence type="ECO:0000256" key="1">
    <source>
        <dbReference type="SAM" id="Phobius"/>
    </source>
</evidence>
<dbReference type="Pfam" id="PF13968">
    <property type="entry name" value="DUF4220"/>
    <property type="match status" value="1"/>
</dbReference>
<dbReference type="InterPro" id="IPR007658">
    <property type="entry name" value="DUF594"/>
</dbReference>
<keyword evidence="1" id="KW-0812">Transmembrane</keyword>
<dbReference type="PANTHER" id="PTHR31325">
    <property type="entry name" value="OS01G0798800 PROTEIN-RELATED"/>
    <property type="match status" value="1"/>
</dbReference>
<protein>
    <recommendedName>
        <fullName evidence="2">DUF4220 domain-containing protein</fullName>
    </recommendedName>
</protein>
<organism evidence="3 4">
    <name type="scientific">Rubus argutus</name>
    <name type="common">Southern blackberry</name>
    <dbReference type="NCBI Taxonomy" id="59490"/>
    <lineage>
        <taxon>Eukaryota</taxon>
        <taxon>Viridiplantae</taxon>
        <taxon>Streptophyta</taxon>
        <taxon>Embryophyta</taxon>
        <taxon>Tracheophyta</taxon>
        <taxon>Spermatophyta</taxon>
        <taxon>Magnoliopsida</taxon>
        <taxon>eudicotyledons</taxon>
        <taxon>Gunneridae</taxon>
        <taxon>Pentapetalae</taxon>
        <taxon>rosids</taxon>
        <taxon>fabids</taxon>
        <taxon>Rosales</taxon>
        <taxon>Rosaceae</taxon>
        <taxon>Rosoideae</taxon>
        <taxon>Rosoideae incertae sedis</taxon>
        <taxon>Rubus</taxon>
    </lineage>
</organism>
<comment type="caution">
    <text evidence="3">The sequence shown here is derived from an EMBL/GenBank/DDBJ whole genome shotgun (WGS) entry which is preliminary data.</text>
</comment>
<keyword evidence="4" id="KW-1185">Reference proteome</keyword>
<dbReference type="Proteomes" id="UP001457282">
    <property type="component" value="Unassembled WGS sequence"/>
</dbReference>
<feature type="transmembrane region" description="Helical" evidence="1">
    <location>
        <begin position="20"/>
        <end position="38"/>
    </location>
</feature>
<name>A0AAW1VNQ2_RUBAR</name>
<keyword evidence="1" id="KW-0472">Membrane</keyword>
<dbReference type="EMBL" id="JBEDUW010000113">
    <property type="protein sequence ID" value="KAK9906066.1"/>
    <property type="molecule type" value="Genomic_DNA"/>
</dbReference>
<evidence type="ECO:0000259" key="2">
    <source>
        <dbReference type="Pfam" id="PF13968"/>
    </source>
</evidence>
<accession>A0AAW1VNQ2</accession>
<evidence type="ECO:0000313" key="4">
    <source>
        <dbReference type="Proteomes" id="UP001457282"/>
    </source>
</evidence>
<feature type="transmembrane region" description="Helical" evidence="1">
    <location>
        <begin position="50"/>
        <end position="71"/>
    </location>
</feature>
<dbReference type="AlphaFoldDB" id="A0AAW1VNQ2"/>
<dbReference type="Pfam" id="PF04578">
    <property type="entry name" value="DUF594"/>
    <property type="match status" value="1"/>
</dbReference>
<proteinExistence type="predicted"/>
<dbReference type="InterPro" id="IPR025315">
    <property type="entry name" value="DUF4220"/>
</dbReference>
<feature type="domain" description="DUF4220" evidence="2">
    <location>
        <begin position="53"/>
        <end position="405"/>
    </location>
</feature>
<evidence type="ECO:0000313" key="3">
    <source>
        <dbReference type="EMBL" id="KAK9906066.1"/>
    </source>
</evidence>
<feature type="transmembrane region" description="Helical" evidence="1">
    <location>
        <begin position="312"/>
        <end position="333"/>
    </location>
</feature>